<feature type="compositionally biased region" description="Low complexity" evidence="1">
    <location>
        <begin position="79"/>
        <end position="91"/>
    </location>
</feature>
<accession>C5K8S7</accession>
<organism evidence="3">
    <name type="scientific">Perkinsus marinus (strain ATCC 50983 / TXsc)</name>
    <dbReference type="NCBI Taxonomy" id="423536"/>
    <lineage>
        <taxon>Eukaryota</taxon>
        <taxon>Sar</taxon>
        <taxon>Alveolata</taxon>
        <taxon>Perkinsozoa</taxon>
        <taxon>Perkinsea</taxon>
        <taxon>Perkinsida</taxon>
        <taxon>Perkinsidae</taxon>
        <taxon>Perkinsus</taxon>
    </lineage>
</organism>
<proteinExistence type="predicted"/>
<keyword evidence="3" id="KW-1185">Reference proteome</keyword>
<evidence type="ECO:0000313" key="2">
    <source>
        <dbReference type="EMBL" id="EER19116.1"/>
    </source>
</evidence>
<dbReference type="GeneID" id="9039353"/>
<evidence type="ECO:0000313" key="3">
    <source>
        <dbReference type="Proteomes" id="UP000007800"/>
    </source>
</evidence>
<feature type="non-terminal residue" evidence="2">
    <location>
        <position position="91"/>
    </location>
</feature>
<dbReference type="AlphaFoldDB" id="C5K8S7"/>
<gene>
    <name evidence="2" type="ORF">Pmar_PMAR028810</name>
</gene>
<feature type="non-terminal residue" evidence="2">
    <location>
        <position position="1"/>
    </location>
</feature>
<dbReference type="InParanoid" id="C5K8S7"/>
<feature type="region of interest" description="Disordered" evidence="1">
    <location>
        <begin position="1"/>
        <end position="21"/>
    </location>
</feature>
<dbReference type="OrthoDB" id="10535651at2759"/>
<reference evidence="2 3" key="1">
    <citation type="submission" date="2008-07" db="EMBL/GenBank/DDBJ databases">
        <authorList>
            <person name="El-Sayed N."/>
            <person name="Caler E."/>
            <person name="Inman J."/>
            <person name="Amedeo P."/>
            <person name="Hass B."/>
            <person name="Wortman J."/>
        </authorList>
    </citation>
    <scope>NUCLEOTIDE SEQUENCE [LARGE SCALE GENOMIC DNA]</scope>
    <source>
        <strain evidence="3">ATCC 50983 / TXsc</strain>
    </source>
</reference>
<name>C5K8S7_PERM5</name>
<dbReference type="EMBL" id="GG671155">
    <property type="protein sequence ID" value="EER19116.1"/>
    <property type="molecule type" value="Genomic_DNA"/>
</dbReference>
<sequence>RPARAQRTLNSASSGGKRVRGVMNASAALRAPASSKTRVEQPIDGVALEESVEGRRDSGLPTVQPVAAGERTAPEAAEEGVPAVVPRRQPR</sequence>
<dbReference type="RefSeq" id="XP_002787320.1">
    <property type="nucleotide sequence ID" value="XM_002787274.1"/>
</dbReference>
<evidence type="ECO:0000256" key="1">
    <source>
        <dbReference type="SAM" id="MobiDB-lite"/>
    </source>
</evidence>
<dbReference type="Proteomes" id="UP000007800">
    <property type="component" value="Unassembled WGS sequence"/>
</dbReference>
<protein>
    <submittedName>
        <fullName evidence="2">Uncharacterized protein</fullName>
    </submittedName>
</protein>
<feature type="region of interest" description="Disordered" evidence="1">
    <location>
        <begin position="51"/>
        <end position="91"/>
    </location>
</feature>